<reference evidence="9 10" key="1">
    <citation type="submission" date="2016-10" db="EMBL/GenBank/DDBJ databases">
        <authorList>
            <person name="de Groot N.N."/>
        </authorList>
    </citation>
    <scope>NUCLEOTIDE SEQUENCE [LARGE SCALE GENOMIC DNA]</scope>
    <source>
        <strain evidence="9 10">DSM 3217</strain>
    </source>
</reference>
<dbReference type="EMBL" id="FMXR01000009">
    <property type="protein sequence ID" value="SDB17811.1"/>
    <property type="molecule type" value="Genomic_DNA"/>
</dbReference>
<dbReference type="NCBIfam" id="TIGR00115">
    <property type="entry name" value="tig"/>
    <property type="match status" value="1"/>
</dbReference>
<dbReference type="RefSeq" id="WP_090173453.1">
    <property type="nucleotide sequence ID" value="NZ_FMXR01000009.1"/>
</dbReference>
<keyword evidence="5 7" id="KW-0413">Isomerase</keyword>
<evidence type="ECO:0000256" key="7">
    <source>
        <dbReference type="PROSITE-ProRule" id="PRU00277"/>
    </source>
</evidence>
<dbReference type="InterPro" id="IPR008880">
    <property type="entry name" value="Trigger_fac_C"/>
</dbReference>
<dbReference type="GO" id="GO:0051301">
    <property type="term" value="P:cell division"/>
    <property type="evidence" value="ECO:0007669"/>
    <property type="project" value="UniProtKB-KW"/>
</dbReference>
<dbReference type="AlphaFoldDB" id="A0A1G6BAY2"/>
<evidence type="ECO:0000256" key="2">
    <source>
        <dbReference type="ARBA" id="ARBA00004496"/>
    </source>
</evidence>
<evidence type="ECO:0000259" key="8">
    <source>
        <dbReference type="PROSITE" id="PS50059"/>
    </source>
</evidence>
<evidence type="ECO:0000313" key="10">
    <source>
        <dbReference type="Proteomes" id="UP000199228"/>
    </source>
</evidence>
<dbReference type="Gene3D" id="3.10.50.40">
    <property type="match status" value="1"/>
</dbReference>
<dbReference type="PIRSF" id="PIRSF003095">
    <property type="entry name" value="Trigger_factor"/>
    <property type="match status" value="1"/>
</dbReference>
<feature type="domain" description="PPIase FKBP-type" evidence="8">
    <location>
        <begin position="100"/>
        <end position="188"/>
    </location>
</feature>
<evidence type="ECO:0000256" key="1">
    <source>
        <dbReference type="ARBA" id="ARBA00000971"/>
    </source>
</evidence>
<dbReference type="PROSITE" id="PS51257">
    <property type="entry name" value="PROKAR_LIPOPROTEIN"/>
    <property type="match status" value="1"/>
</dbReference>
<evidence type="ECO:0000313" key="9">
    <source>
        <dbReference type="EMBL" id="SDB17811.1"/>
    </source>
</evidence>
<evidence type="ECO:0000256" key="5">
    <source>
        <dbReference type="ARBA" id="ARBA00023235"/>
    </source>
</evidence>
<dbReference type="SUPFAM" id="SSF109998">
    <property type="entry name" value="Triger factor/SurA peptide-binding domain-like"/>
    <property type="match status" value="1"/>
</dbReference>
<dbReference type="Gene3D" id="1.10.3120.10">
    <property type="entry name" value="Trigger factor, C-terminal domain"/>
    <property type="match status" value="1"/>
</dbReference>
<gene>
    <name evidence="9" type="ORF">SAMN02910417_01307</name>
</gene>
<keyword evidence="10" id="KW-1185">Reference proteome</keyword>
<protein>
    <recommendedName>
        <fullName evidence="7">peptidylprolyl isomerase</fullName>
        <ecNumber evidence="7">5.2.1.8</ecNumber>
    </recommendedName>
</protein>
<dbReference type="GO" id="GO:0015031">
    <property type="term" value="P:protein transport"/>
    <property type="evidence" value="ECO:0007669"/>
    <property type="project" value="InterPro"/>
</dbReference>
<keyword evidence="4 7" id="KW-0697">Rotamase</keyword>
<dbReference type="GO" id="GO:0003755">
    <property type="term" value="F:peptidyl-prolyl cis-trans isomerase activity"/>
    <property type="evidence" value="ECO:0007669"/>
    <property type="project" value="UniProtKB-KW"/>
</dbReference>
<dbReference type="InterPro" id="IPR001179">
    <property type="entry name" value="PPIase_FKBP_dom"/>
</dbReference>
<dbReference type="Proteomes" id="UP000199228">
    <property type="component" value="Unassembled WGS sequence"/>
</dbReference>
<dbReference type="PROSITE" id="PS50059">
    <property type="entry name" value="FKBP_PPIASE"/>
    <property type="match status" value="1"/>
</dbReference>
<comment type="subcellular location">
    <subcellularLocation>
        <location evidence="2">Cytoplasm</location>
    </subcellularLocation>
</comment>
<keyword evidence="3" id="KW-0132">Cell division</keyword>
<dbReference type="Pfam" id="PF00254">
    <property type="entry name" value="FKBP_C"/>
    <property type="match status" value="1"/>
</dbReference>
<evidence type="ECO:0000256" key="6">
    <source>
        <dbReference type="ARBA" id="ARBA00023306"/>
    </source>
</evidence>
<accession>A0A1G6BAY2</accession>
<keyword evidence="6" id="KW-0131">Cell cycle</keyword>
<evidence type="ECO:0000256" key="3">
    <source>
        <dbReference type="ARBA" id="ARBA00022618"/>
    </source>
</evidence>
<dbReference type="InterPro" id="IPR046357">
    <property type="entry name" value="PPIase_dom_sf"/>
</dbReference>
<dbReference type="SUPFAM" id="SSF54534">
    <property type="entry name" value="FKBP-like"/>
    <property type="match status" value="1"/>
</dbReference>
<dbReference type="InterPro" id="IPR037041">
    <property type="entry name" value="Trigger_fac_C_sf"/>
</dbReference>
<name>A0A1G6BAY2_EUBOX</name>
<sequence>MELRRIAVLACAGLMAVSIVGCGKASDGTSTSTSTSETAQEEIEYTALDYVKLGDYKGVEVSLNASDYEVTDDDVKEQVESDISSNPVYVKAKGDTVKEDSLVNVDYTGKIDGEAFDGGSAEDVNLDIANNATTSGSSFIDGFCEGLVGAKVGDTVDVNVTFPDDYSNEDYAGKDAVFTFTINKLIKQKDITYDNMTDDYVSENLGYDTKEEYLEAVKENLESTAESQKTSDTQSAVISAVVENATVNGTPDGLLEMRVSMYKASMESSCEAYGISLEDYISTYMGMTEDEFDEQVETYMSETVKEEEVLRAVAETEDMEVTDDELDEYISGLISSYGYEDESALYEEYSKSYISNSYLYYSKVAQFLVDNAKVTFSEDDESDDTESSDSSTSE</sequence>
<dbReference type="InterPro" id="IPR027304">
    <property type="entry name" value="Trigger_fact/SurA_dom_sf"/>
</dbReference>
<dbReference type="OrthoDB" id="9767721at2"/>
<proteinExistence type="predicted"/>
<dbReference type="EC" id="5.2.1.8" evidence="7"/>
<organism evidence="9 10">
    <name type="scientific">Eubacterium oxidoreducens</name>
    <dbReference type="NCBI Taxonomy" id="1732"/>
    <lineage>
        <taxon>Bacteria</taxon>
        <taxon>Bacillati</taxon>
        <taxon>Bacillota</taxon>
        <taxon>Clostridia</taxon>
        <taxon>Eubacteriales</taxon>
        <taxon>Eubacteriaceae</taxon>
        <taxon>Eubacterium</taxon>
    </lineage>
</organism>
<dbReference type="Pfam" id="PF05698">
    <property type="entry name" value="Trigger_C"/>
    <property type="match status" value="1"/>
</dbReference>
<dbReference type="GO" id="GO:0006457">
    <property type="term" value="P:protein folding"/>
    <property type="evidence" value="ECO:0007669"/>
    <property type="project" value="InterPro"/>
</dbReference>
<dbReference type="InterPro" id="IPR005215">
    <property type="entry name" value="Trig_fac"/>
</dbReference>
<evidence type="ECO:0000256" key="4">
    <source>
        <dbReference type="ARBA" id="ARBA00023110"/>
    </source>
</evidence>
<dbReference type="STRING" id="1732.SAMN02910417_01307"/>
<dbReference type="GO" id="GO:0005737">
    <property type="term" value="C:cytoplasm"/>
    <property type="evidence" value="ECO:0007669"/>
    <property type="project" value="UniProtKB-SubCell"/>
</dbReference>
<comment type="catalytic activity">
    <reaction evidence="1 7">
        <text>[protein]-peptidylproline (omega=180) = [protein]-peptidylproline (omega=0)</text>
        <dbReference type="Rhea" id="RHEA:16237"/>
        <dbReference type="Rhea" id="RHEA-COMP:10747"/>
        <dbReference type="Rhea" id="RHEA-COMP:10748"/>
        <dbReference type="ChEBI" id="CHEBI:83833"/>
        <dbReference type="ChEBI" id="CHEBI:83834"/>
        <dbReference type="EC" id="5.2.1.8"/>
    </reaction>
</comment>